<evidence type="ECO:0000259" key="5">
    <source>
        <dbReference type="PROSITE" id="PS50931"/>
    </source>
</evidence>
<dbReference type="PROSITE" id="PS50931">
    <property type="entry name" value="HTH_LYSR"/>
    <property type="match status" value="1"/>
</dbReference>
<dbReference type="EMBL" id="JBHSOG010000098">
    <property type="protein sequence ID" value="MFC5771640.1"/>
    <property type="molecule type" value="Genomic_DNA"/>
</dbReference>
<dbReference type="InterPro" id="IPR037402">
    <property type="entry name" value="YidZ_PBP2"/>
</dbReference>
<keyword evidence="4" id="KW-0804">Transcription</keyword>
<feature type="domain" description="HTH lysR-type" evidence="5">
    <location>
        <begin position="8"/>
        <end position="65"/>
    </location>
</feature>
<keyword evidence="2" id="KW-0805">Transcription regulation</keyword>
<keyword evidence="7" id="KW-1185">Reference proteome</keyword>
<evidence type="ECO:0000313" key="6">
    <source>
        <dbReference type="EMBL" id="MFC5771640.1"/>
    </source>
</evidence>
<evidence type="ECO:0000256" key="4">
    <source>
        <dbReference type="ARBA" id="ARBA00023163"/>
    </source>
</evidence>
<accession>A0ABW1AWT9</accession>
<dbReference type="InterPro" id="IPR000847">
    <property type="entry name" value="LysR_HTH_N"/>
</dbReference>
<dbReference type="Pfam" id="PF00126">
    <property type="entry name" value="HTH_1"/>
    <property type="match status" value="1"/>
</dbReference>
<evidence type="ECO:0000313" key="7">
    <source>
        <dbReference type="Proteomes" id="UP001595974"/>
    </source>
</evidence>
<keyword evidence="3" id="KW-0238">DNA-binding</keyword>
<dbReference type="Gene3D" id="3.40.190.10">
    <property type="entry name" value="Periplasmic binding protein-like II"/>
    <property type="match status" value="2"/>
</dbReference>
<dbReference type="InterPro" id="IPR036390">
    <property type="entry name" value="WH_DNA-bd_sf"/>
</dbReference>
<dbReference type="PRINTS" id="PR00039">
    <property type="entry name" value="HTHLYSR"/>
</dbReference>
<dbReference type="Pfam" id="PF03466">
    <property type="entry name" value="LysR_substrate"/>
    <property type="match status" value="1"/>
</dbReference>
<comment type="similarity">
    <text evidence="1">Belongs to the LysR transcriptional regulatory family.</text>
</comment>
<evidence type="ECO:0000256" key="3">
    <source>
        <dbReference type="ARBA" id="ARBA00023125"/>
    </source>
</evidence>
<dbReference type="InterPro" id="IPR005119">
    <property type="entry name" value="LysR_subst-bd"/>
</dbReference>
<comment type="caution">
    <text evidence="6">The sequence shown here is derived from an EMBL/GenBank/DDBJ whole genome shotgun (WGS) entry which is preliminary data.</text>
</comment>
<dbReference type="SUPFAM" id="SSF53850">
    <property type="entry name" value="Periplasmic binding protein-like II"/>
    <property type="match status" value="1"/>
</dbReference>
<dbReference type="Gene3D" id="1.10.10.10">
    <property type="entry name" value="Winged helix-like DNA-binding domain superfamily/Winged helix DNA-binding domain"/>
    <property type="match status" value="1"/>
</dbReference>
<gene>
    <name evidence="6" type="ORF">ACFPTN_19865</name>
</gene>
<name>A0ABW1AWT9_9RHOO</name>
<sequence length="310" mass="34075">MTNKLDDVDLNQLRVLVTLLETRSVTRSALQLGISQPSVSRALEALRKTFGDPLLVKTNAGMTPTRRAEALREPLYHWLAATRGILRGRGGGAGDGTAGDVIAGHIRLASTDYGVLSVIEPALPDILAQAPELYVDICELSPENLNQLSSGAVDVVVSGWDSDPGRVHERHLFRDGLCCIFRAGHPLAAAGLDAPLSFDELLDWPHIMLSVHAVDIDPLAPHLRTSERPRRVAARLPYLVSALPLLQRTDAILVGPVRSLRRLSLGLQLATRPAPVELGAFDYWLYWHERSRRDPVVMWFVEVLARAVVR</sequence>
<dbReference type="Proteomes" id="UP001595974">
    <property type="component" value="Unassembled WGS sequence"/>
</dbReference>
<dbReference type="PANTHER" id="PTHR30118">
    <property type="entry name" value="HTH-TYPE TRANSCRIPTIONAL REGULATOR LEUO-RELATED"/>
    <property type="match status" value="1"/>
</dbReference>
<evidence type="ECO:0000256" key="1">
    <source>
        <dbReference type="ARBA" id="ARBA00009437"/>
    </source>
</evidence>
<dbReference type="InterPro" id="IPR036388">
    <property type="entry name" value="WH-like_DNA-bd_sf"/>
</dbReference>
<dbReference type="RefSeq" id="WP_096450859.1">
    <property type="nucleotide sequence ID" value="NZ_JBHSOG010000098.1"/>
</dbReference>
<protein>
    <submittedName>
        <fullName evidence="6">LysR family transcriptional regulator</fullName>
    </submittedName>
</protein>
<reference evidence="7" key="1">
    <citation type="journal article" date="2019" name="Int. J. Syst. Evol. Microbiol.">
        <title>The Global Catalogue of Microorganisms (GCM) 10K type strain sequencing project: providing services to taxonomists for standard genome sequencing and annotation.</title>
        <authorList>
            <consortium name="The Broad Institute Genomics Platform"/>
            <consortium name="The Broad Institute Genome Sequencing Center for Infectious Disease"/>
            <person name="Wu L."/>
            <person name="Ma J."/>
        </authorList>
    </citation>
    <scope>NUCLEOTIDE SEQUENCE [LARGE SCALE GENOMIC DNA]</scope>
    <source>
        <strain evidence="7">SHR3</strain>
    </source>
</reference>
<proteinExistence type="inferred from homology"/>
<evidence type="ECO:0000256" key="2">
    <source>
        <dbReference type="ARBA" id="ARBA00023015"/>
    </source>
</evidence>
<dbReference type="CDD" id="cd08417">
    <property type="entry name" value="PBP2_Nitroaromatics_like"/>
    <property type="match status" value="1"/>
</dbReference>
<dbReference type="SUPFAM" id="SSF46785">
    <property type="entry name" value="Winged helix' DNA-binding domain"/>
    <property type="match status" value="1"/>
</dbReference>
<organism evidence="6 7">
    <name type="scientific">Thauera sinica</name>
    <dbReference type="NCBI Taxonomy" id="2665146"/>
    <lineage>
        <taxon>Bacteria</taxon>
        <taxon>Pseudomonadati</taxon>
        <taxon>Pseudomonadota</taxon>
        <taxon>Betaproteobacteria</taxon>
        <taxon>Rhodocyclales</taxon>
        <taxon>Zoogloeaceae</taxon>
        <taxon>Thauera</taxon>
    </lineage>
</organism>
<dbReference type="PANTHER" id="PTHR30118:SF15">
    <property type="entry name" value="TRANSCRIPTIONAL REGULATORY PROTEIN"/>
    <property type="match status" value="1"/>
</dbReference>
<dbReference type="InterPro" id="IPR050389">
    <property type="entry name" value="LysR-type_TF"/>
</dbReference>